<dbReference type="EMBL" id="JAJNEC010000005">
    <property type="protein sequence ID" value="MCD2424418.1"/>
    <property type="molecule type" value="Genomic_DNA"/>
</dbReference>
<proteinExistence type="predicted"/>
<dbReference type="SUPFAM" id="SSF56747">
    <property type="entry name" value="Prim-pol domain"/>
    <property type="match status" value="1"/>
</dbReference>
<organism evidence="2 3">
    <name type="scientific">Niabella pedocola</name>
    <dbReference type="NCBI Taxonomy" id="1752077"/>
    <lineage>
        <taxon>Bacteria</taxon>
        <taxon>Pseudomonadati</taxon>
        <taxon>Bacteroidota</taxon>
        <taxon>Chitinophagia</taxon>
        <taxon>Chitinophagales</taxon>
        <taxon>Chitinophagaceae</taxon>
        <taxon>Niabella</taxon>
    </lineage>
</organism>
<protein>
    <submittedName>
        <fullName evidence="2">Bifunctional DNA primase/polymerase</fullName>
    </submittedName>
</protein>
<dbReference type="Proteomes" id="UP001199816">
    <property type="component" value="Unassembled WGS sequence"/>
</dbReference>
<comment type="caution">
    <text evidence="2">The sequence shown here is derived from an EMBL/GenBank/DDBJ whole genome shotgun (WGS) entry which is preliminary data.</text>
</comment>
<evidence type="ECO:0000259" key="1">
    <source>
        <dbReference type="SMART" id="SM00943"/>
    </source>
</evidence>
<dbReference type="Gene3D" id="3.30.720.160">
    <property type="entry name" value="Bifunctional DNA primase/polymerase, N-terminal"/>
    <property type="match status" value="1"/>
</dbReference>
<feature type="domain" description="DNA primase/polymerase bifunctional N-terminal" evidence="1">
    <location>
        <begin position="8"/>
        <end position="179"/>
    </location>
</feature>
<dbReference type="Pfam" id="PF09250">
    <property type="entry name" value="Prim-Pol"/>
    <property type="match status" value="1"/>
</dbReference>
<dbReference type="RefSeq" id="WP_231006235.1">
    <property type="nucleotide sequence ID" value="NZ_JAJNEC010000005.1"/>
</dbReference>
<dbReference type="InterPro" id="IPR015330">
    <property type="entry name" value="DNA_primase/pol_bifunc_N"/>
</dbReference>
<keyword evidence="3" id="KW-1185">Reference proteome</keyword>
<reference evidence="2 3" key="1">
    <citation type="submission" date="2021-11" db="EMBL/GenBank/DDBJ databases">
        <title>Genomic of Niabella pedocola.</title>
        <authorList>
            <person name="Wu T."/>
        </authorList>
    </citation>
    <scope>NUCLEOTIDE SEQUENCE [LARGE SCALE GENOMIC DNA]</scope>
    <source>
        <strain evidence="2 3">JCM 31011</strain>
    </source>
</reference>
<gene>
    <name evidence="2" type="ORF">LQ567_16680</name>
</gene>
<name>A0ABS8PVU9_9BACT</name>
<dbReference type="SMART" id="SM00943">
    <property type="entry name" value="Prim-Pol"/>
    <property type="match status" value="1"/>
</dbReference>
<sequence length="326" mass="36597">MINLLDIAIAYRDMGLSVIATDALKQSIGKWKTFQERVPGSEELRNMFHHPAAQGIALVTGKSSGNLEAIDIDTKNFSEGCLFIRFCEAIAQHDADLFKKLVIAQSRSGGYHMYYRCREIESNQALARRPVTEEEKRRNPKEKVKVLIETRGIGGYIVVAPTPGYKLIQSDFSQLPEILPSERRILLNAARGLNVIQEKKIKRSPILTRIAGSPSPLDDYNKRGDVIGLLQKHGWTVTGQTSTRTFLKRPGDTDKRSSGSFNHELNYFSVFSTSTEFVPQAGYRPYAVYAMLECSGDFSLAYRKLSSEGFGGTSYLKTPQYKRLKI</sequence>
<evidence type="ECO:0000313" key="2">
    <source>
        <dbReference type="EMBL" id="MCD2424418.1"/>
    </source>
</evidence>
<accession>A0ABS8PVU9</accession>
<evidence type="ECO:0000313" key="3">
    <source>
        <dbReference type="Proteomes" id="UP001199816"/>
    </source>
</evidence>